<evidence type="ECO:0000259" key="4">
    <source>
        <dbReference type="Pfam" id="PF26573"/>
    </source>
</evidence>
<feature type="domain" description="Epg5-like TPR" evidence="4">
    <location>
        <begin position="802"/>
        <end position="986"/>
    </location>
</feature>
<evidence type="ECO:0000256" key="2">
    <source>
        <dbReference type="ARBA" id="ARBA00023006"/>
    </source>
</evidence>
<sequence>MATMVKEKRKEKKKSKERSSATRELSPVNIAPPTLEELVYTTESSCEADSSQNVTIESFTKVTASEQTETNNISIEMIEESSENIEEVGSKQINIDTNLNKECLEQSQNIENKNIHITKTTTTEVEKSSLITKESTNESTYKELQRKLECMAIPNEVTEPISPERQIELIHPDAYLSTEKQKPETTFEQVEDVMPSAPCFEEVPQAVQREEVFVETKPKVKCMPLEDAIKLCGGKEMEEVRAMSQREEELVEAGPMSGPEHPLVDLLSTFRSSLIAVERERVKLAAGFAEEEKRRATLWKIEKRYVNISEKCQCGLNVDLRASYEYAELNKERLPIAKMRLESLLRDVQESYCHHQHAALLAHCQIEELISETIQSNKLVIREALSLILQALRLSDNAPEALASALKRWATALSAALIDNRDLRQLLFLIHNLFKQSRSVQWASQVIHAHVDKCEDAWEEVDKHGGGGAVSDGTLRERDLLALLRAFPLRDLVARLVLFTHTWGDSTGGRGVLRASAAIRALLHVLGRGARAHSNYARLLHELRQLAARALHALACLHLTSRAFYSPDIEEKITAELEAAFCAGFHLYEAQDLHHLPATLLSDDAAKEYCISLIVGLHVESLDPSCVKTLRVNKWRPTAGDVRALLDDWSRRCQNLLQHLLLEMDYTPYVYVRRACQACVSWRASGPVTRCSAWPGSCWSWRSRQSRSHTRPKVVSLLLNSGPSLMQRALGRGGVTGADLLLRLILAQLEDSSGGPVAGVVCAWLQILWGRGPAGACALADAAAAATRDWPLLDAYAAGLLQKLGAKLTSEELVIYRAATAVLAAPVSHPAHLTLWRLLMHLYLQTPPDYGSVPAVGPLFFSGLIKSRTLAQLKRKLQETITYHHNEGETFKVEHQSIDTSDTQSISRAEKASPSKLEDGLLPALSIIDLTGESSESSDTEDESRSEKESSPNSEAVDAKRNIYNLIVYHAGAEKMLNEYLSWLEEGEKVRAPPHFADLARFIPEHALEAAWKRAVARPIPCIEVDSFPLPTAPPAQDSAPPQTPRKRKLIKSPVEDVDFKDARTLLSLIDKHLQDIERLAQEWCTEEQEWCISVDAERGVRDNRVSARAALRRLARARPHAARTAAALHTIAR</sequence>
<proteinExistence type="inferred from homology"/>
<dbReference type="AlphaFoldDB" id="A0A922M4C9"/>
<evidence type="ECO:0000256" key="3">
    <source>
        <dbReference type="SAM" id="MobiDB-lite"/>
    </source>
</evidence>
<feature type="region of interest" description="Disordered" evidence="3">
    <location>
        <begin position="1"/>
        <end position="30"/>
    </location>
</feature>
<dbReference type="InterPro" id="IPR051436">
    <property type="entry name" value="Autophagy-related_EPG5"/>
</dbReference>
<feature type="region of interest" description="Disordered" evidence="3">
    <location>
        <begin position="932"/>
        <end position="956"/>
    </location>
</feature>
<comment type="caution">
    <text evidence="5">The sequence shown here is derived from an EMBL/GenBank/DDBJ whole genome shotgun (WGS) entry which is preliminary data.</text>
</comment>
<dbReference type="InterPro" id="IPR058750">
    <property type="entry name" value="TPR_Epg5"/>
</dbReference>
<dbReference type="EMBL" id="JACEFF010000864">
    <property type="protein sequence ID" value="KAH9629527.1"/>
    <property type="molecule type" value="Genomic_DNA"/>
</dbReference>
<dbReference type="Pfam" id="PF26573">
    <property type="entry name" value="TPR_Epg5_2"/>
    <property type="match status" value="1"/>
</dbReference>
<dbReference type="Proteomes" id="UP000814243">
    <property type="component" value="Unassembled WGS sequence"/>
</dbReference>
<feature type="compositionally biased region" description="Polar residues" evidence="3">
    <location>
        <begin position="898"/>
        <end position="907"/>
    </location>
</feature>
<feature type="region of interest" description="Disordered" evidence="3">
    <location>
        <begin position="892"/>
        <end position="915"/>
    </location>
</feature>
<organism evidence="5 6">
    <name type="scientific">Spodoptera exigua</name>
    <name type="common">Beet armyworm</name>
    <name type="synonym">Noctua fulgens</name>
    <dbReference type="NCBI Taxonomy" id="7107"/>
    <lineage>
        <taxon>Eukaryota</taxon>
        <taxon>Metazoa</taxon>
        <taxon>Ecdysozoa</taxon>
        <taxon>Arthropoda</taxon>
        <taxon>Hexapoda</taxon>
        <taxon>Insecta</taxon>
        <taxon>Pterygota</taxon>
        <taxon>Neoptera</taxon>
        <taxon>Endopterygota</taxon>
        <taxon>Lepidoptera</taxon>
        <taxon>Glossata</taxon>
        <taxon>Ditrysia</taxon>
        <taxon>Noctuoidea</taxon>
        <taxon>Noctuidae</taxon>
        <taxon>Amphipyrinae</taxon>
        <taxon>Spodoptera</taxon>
    </lineage>
</organism>
<evidence type="ECO:0000256" key="1">
    <source>
        <dbReference type="ARBA" id="ARBA00010948"/>
    </source>
</evidence>
<comment type="similarity">
    <text evidence="1">Belongs to the EPG5 family.</text>
</comment>
<dbReference type="GO" id="GO:0097352">
    <property type="term" value="P:autophagosome maturation"/>
    <property type="evidence" value="ECO:0007669"/>
    <property type="project" value="TreeGrafter"/>
</dbReference>
<dbReference type="GO" id="GO:0005737">
    <property type="term" value="C:cytoplasm"/>
    <property type="evidence" value="ECO:0007669"/>
    <property type="project" value="TreeGrafter"/>
</dbReference>
<evidence type="ECO:0000313" key="5">
    <source>
        <dbReference type="EMBL" id="KAH9629527.1"/>
    </source>
</evidence>
<evidence type="ECO:0000313" key="6">
    <source>
        <dbReference type="Proteomes" id="UP000814243"/>
    </source>
</evidence>
<keyword evidence="2" id="KW-0072">Autophagy</keyword>
<gene>
    <name evidence="5" type="ORF">HF086_015857</name>
</gene>
<protein>
    <recommendedName>
        <fullName evidence="4">Epg5-like TPR domain-containing protein</fullName>
    </recommendedName>
</protein>
<name>A0A922M4C9_SPOEX</name>
<reference evidence="5" key="1">
    <citation type="journal article" date="2021" name="G3 (Bethesda)">
        <title>Genome and transcriptome analysis of the beet armyworm Spodoptera exigua reveals targets for pest control. .</title>
        <authorList>
            <person name="Simon S."/>
            <person name="Breeschoten T."/>
            <person name="Jansen H.J."/>
            <person name="Dirks R.P."/>
            <person name="Schranz M.E."/>
            <person name="Ros V.I.D."/>
        </authorList>
    </citation>
    <scope>NUCLEOTIDE SEQUENCE</scope>
    <source>
        <strain evidence="5">TB_SE_WUR_2020</strain>
    </source>
</reference>
<dbReference type="PANTHER" id="PTHR31139:SF4">
    <property type="entry name" value="ECTOPIC P GRANULES PROTEIN 5 HOMOLOG"/>
    <property type="match status" value="1"/>
</dbReference>
<accession>A0A922M4C9</accession>
<dbReference type="PANTHER" id="PTHR31139">
    <property type="entry name" value="ECTOPIC P GRANULES PROTEIN 5 HOMOLOG"/>
    <property type="match status" value="1"/>
</dbReference>